<name>A0A6J5ZKA2_9ZZZZ</name>
<evidence type="ECO:0000259" key="1">
    <source>
        <dbReference type="SMART" id="SM00881"/>
    </source>
</evidence>
<gene>
    <name evidence="2" type="ORF">UFOPK3820_00990</name>
</gene>
<dbReference type="InterPro" id="IPR036291">
    <property type="entry name" value="NAD(P)-bd_dom_sf"/>
</dbReference>
<evidence type="ECO:0000313" key="2">
    <source>
        <dbReference type="EMBL" id="CAB4341347.1"/>
    </source>
</evidence>
<reference evidence="2" key="1">
    <citation type="submission" date="2020-05" db="EMBL/GenBank/DDBJ databases">
        <authorList>
            <person name="Chiriac C."/>
            <person name="Salcher M."/>
            <person name="Ghai R."/>
            <person name="Kavagutti S V."/>
        </authorList>
    </citation>
    <scope>NUCLEOTIDE SEQUENCE</scope>
</reference>
<dbReference type="AlphaFoldDB" id="A0A6J5ZKA2"/>
<dbReference type="SUPFAM" id="SSF51735">
    <property type="entry name" value="NAD(P)-binding Rossmann-fold domains"/>
    <property type="match status" value="1"/>
</dbReference>
<sequence>MTPTAPTNDEIRNLLLSTRTIAIVGVSANSDKASNHVARYLQGKTQYELFFVNPAADEILGQKVYKSLGEIEKEIDLVDVFRKPDDCLAVLDEAIAINAKAIWLQLGISVPEVATQGEAAGLTVVMDRCIKVDHANLLH</sequence>
<dbReference type="PANTHER" id="PTHR33303:SF2">
    <property type="entry name" value="COA-BINDING DOMAIN-CONTAINING PROTEIN"/>
    <property type="match status" value="1"/>
</dbReference>
<accession>A0A6J5ZKA2</accession>
<dbReference type="InterPro" id="IPR003781">
    <property type="entry name" value="CoA-bd"/>
</dbReference>
<protein>
    <submittedName>
        <fullName evidence="2">Unannotated protein</fullName>
    </submittedName>
</protein>
<dbReference type="EMBL" id="CAESAB010000043">
    <property type="protein sequence ID" value="CAB4341347.1"/>
    <property type="molecule type" value="Genomic_DNA"/>
</dbReference>
<dbReference type="SMART" id="SM00881">
    <property type="entry name" value="CoA_binding"/>
    <property type="match status" value="1"/>
</dbReference>
<dbReference type="PANTHER" id="PTHR33303">
    <property type="entry name" value="CYTOPLASMIC PROTEIN-RELATED"/>
    <property type="match status" value="1"/>
</dbReference>
<proteinExistence type="predicted"/>
<dbReference type="Gene3D" id="3.40.50.720">
    <property type="entry name" value="NAD(P)-binding Rossmann-like Domain"/>
    <property type="match status" value="1"/>
</dbReference>
<dbReference type="Pfam" id="PF13380">
    <property type="entry name" value="CoA_binding_2"/>
    <property type="match status" value="1"/>
</dbReference>
<feature type="domain" description="CoA-binding" evidence="1">
    <location>
        <begin position="15"/>
        <end position="108"/>
    </location>
</feature>
<organism evidence="2">
    <name type="scientific">freshwater metagenome</name>
    <dbReference type="NCBI Taxonomy" id="449393"/>
    <lineage>
        <taxon>unclassified sequences</taxon>
        <taxon>metagenomes</taxon>
        <taxon>ecological metagenomes</taxon>
    </lineage>
</organism>